<evidence type="ECO:0000256" key="1">
    <source>
        <dbReference type="PROSITE-ProRule" id="PRU00708"/>
    </source>
</evidence>
<dbReference type="Gene3D" id="1.25.40.10">
    <property type="entry name" value="Tetratricopeptide repeat domain"/>
    <property type="match status" value="1"/>
</dbReference>
<protein>
    <recommendedName>
        <fullName evidence="5">Pentacotripeptide-repeat region of PRORP domain-containing protein</fullName>
    </recommendedName>
</protein>
<dbReference type="Proteomes" id="UP000179807">
    <property type="component" value="Unassembled WGS sequence"/>
</dbReference>
<accession>A0A1J4JUV0</accession>
<dbReference type="AlphaFoldDB" id="A0A1J4JUV0"/>
<dbReference type="PROSITE" id="PS51375">
    <property type="entry name" value="PPR"/>
    <property type="match status" value="2"/>
</dbReference>
<keyword evidence="4" id="KW-1185">Reference proteome</keyword>
<dbReference type="VEuPathDB" id="TrichDB:TRFO_31878"/>
<dbReference type="GO" id="GO:0140053">
    <property type="term" value="P:mitochondrial gene expression"/>
    <property type="evidence" value="ECO:0007669"/>
    <property type="project" value="TreeGrafter"/>
</dbReference>
<reference evidence="3" key="1">
    <citation type="submission" date="2016-10" db="EMBL/GenBank/DDBJ databases">
        <authorList>
            <person name="Benchimol M."/>
            <person name="Almeida L.G."/>
            <person name="Vasconcelos A.T."/>
            <person name="Perreira-Neves A."/>
            <person name="Rosa I.A."/>
            <person name="Tasca T."/>
            <person name="Bogo M.R."/>
            <person name="de Souza W."/>
        </authorList>
    </citation>
    <scope>NUCLEOTIDE SEQUENCE [LARGE SCALE GENOMIC DNA]</scope>
    <source>
        <strain evidence="3">K</strain>
    </source>
</reference>
<evidence type="ECO:0000313" key="3">
    <source>
        <dbReference type="EMBL" id="OHT01302.1"/>
    </source>
</evidence>
<dbReference type="OrthoDB" id="680059at2759"/>
<dbReference type="Pfam" id="PF13812">
    <property type="entry name" value="PPR_3"/>
    <property type="match status" value="1"/>
</dbReference>
<dbReference type="InterPro" id="IPR002885">
    <property type="entry name" value="PPR_rpt"/>
</dbReference>
<dbReference type="PANTHER" id="PTHR47938">
    <property type="entry name" value="RESPIRATORY COMPLEX I CHAPERONE (CIA84), PUTATIVE (AFU_ORTHOLOGUE AFUA_2G06020)-RELATED"/>
    <property type="match status" value="1"/>
</dbReference>
<dbReference type="Pfam" id="PF13041">
    <property type="entry name" value="PPR_2"/>
    <property type="match status" value="1"/>
</dbReference>
<dbReference type="GO" id="GO:0005739">
    <property type="term" value="C:mitochondrion"/>
    <property type="evidence" value="ECO:0007669"/>
    <property type="project" value="TreeGrafter"/>
</dbReference>
<proteinExistence type="predicted"/>
<dbReference type="PANTHER" id="PTHR47938:SF35">
    <property type="entry name" value="PENTATRICOPEPTIDE REPEAT-CONTAINING PROTEIN 4, MITOCHONDRIAL-RELATED"/>
    <property type="match status" value="1"/>
</dbReference>
<sequence length="670" mass="75636">MSLPVVLHYNQEIANFSRQKQYESACQSFERMKQNKIRPDVVTYNTMINVYVKSQRLGDAFSLFEQMKQEKIDPTIITYTSLIDGCGKCNNFRRAMQVYNHVKSIGMQLNMHFFNAILNATFLKGNLQSVDMILNDIKESGLQPNTVTYNTMLAGYIRFDLLSRMKPAIEEMINSKVEFSSITQTTILQAAQLIRDSNSLYQFIDLLQTAKFVPTKTQATQIILDMVSYRRLLIAQQLFDFLMKKGCQFSEEAFSSIIELAGEFSNFNVIQWVQERATSYGYNLSFQAFLAQLTLLAKFSNYELSVQAFSQIAPANHNLVPVNVKLSLILCFLGHNDHTRALSVANQMVESQNHPVIQNTSNIYNLYANSNSSNSNQTNNLINNNNSQNNNPGSFSTVLGTNEADSLLSLFFDRDFHDDVVSLSQKIRENLNIKLGTKGSNCTLLSSIKSDKFSSLIPAITEFSPSCDVIAEIVKNISQNNLSLVPWIPLIDNCQGSPSPASLCDMMNSLSQRSLDFVSWHSFRKFIKAGTEFTEDLLSLATRVVPSTEDDVMFLINNARENGIELSSILFSMGIEMAINNGDFAMAISLKLEMDSLNYLMADQTKILFDQNYEFIKHTLPPTPPPVIRKQRSRSKTMPAHSNYFFPSTSTMEGMEEISKRSALMVLDGF</sequence>
<feature type="repeat" description="PPR" evidence="1">
    <location>
        <begin position="40"/>
        <end position="74"/>
    </location>
</feature>
<dbReference type="RefSeq" id="XP_068354438.1">
    <property type="nucleotide sequence ID" value="XM_068508185.1"/>
</dbReference>
<evidence type="ECO:0008006" key="5">
    <source>
        <dbReference type="Google" id="ProtNLM"/>
    </source>
</evidence>
<dbReference type="InterPro" id="IPR011990">
    <property type="entry name" value="TPR-like_helical_dom_sf"/>
</dbReference>
<evidence type="ECO:0000256" key="2">
    <source>
        <dbReference type="SAM" id="MobiDB-lite"/>
    </source>
</evidence>
<dbReference type="GO" id="GO:0003729">
    <property type="term" value="F:mRNA binding"/>
    <property type="evidence" value="ECO:0007669"/>
    <property type="project" value="TreeGrafter"/>
</dbReference>
<dbReference type="EMBL" id="MLAK01000917">
    <property type="protein sequence ID" value="OHT01302.1"/>
    <property type="molecule type" value="Genomic_DNA"/>
</dbReference>
<dbReference type="GeneID" id="94842889"/>
<name>A0A1J4JUV0_9EUKA</name>
<feature type="repeat" description="PPR" evidence="1">
    <location>
        <begin position="75"/>
        <end position="109"/>
    </location>
</feature>
<feature type="compositionally biased region" description="Low complexity" evidence="2">
    <location>
        <begin position="375"/>
        <end position="391"/>
    </location>
</feature>
<evidence type="ECO:0000313" key="4">
    <source>
        <dbReference type="Proteomes" id="UP000179807"/>
    </source>
</evidence>
<organism evidence="3 4">
    <name type="scientific">Tritrichomonas foetus</name>
    <dbReference type="NCBI Taxonomy" id="1144522"/>
    <lineage>
        <taxon>Eukaryota</taxon>
        <taxon>Metamonada</taxon>
        <taxon>Parabasalia</taxon>
        <taxon>Tritrichomonadida</taxon>
        <taxon>Tritrichomonadidae</taxon>
        <taxon>Tritrichomonas</taxon>
    </lineage>
</organism>
<comment type="caution">
    <text evidence="3">The sequence shown here is derived from an EMBL/GenBank/DDBJ whole genome shotgun (WGS) entry which is preliminary data.</text>
</comment>
<feature type="region of interest" description="Disordered" evidence="2">
    <location>
        <begin position="375"/>
        <end position="394"/>
    </location>
</feature>
<gene>
    <name evidence="3" type="ORF">TRFO_31878</name>
</gene>
<dbReference type="NCBIfam" id="TIGR00756">
    <property type="entry name" value="PPR"/>
    <property type="match status" value="2"/>
</dbReference>